<evidence type="ECO:0000313" key="5">
    <source>
        <dbReference type="Proteomes" id="UP001642409"/>
    </source>
</evidence>
<reference evidence="3" key="1">
    <citation type="submission" date="2023-06" db="EMBL/GenBank/DDBJ databases">
        <authorList>
            <person name="Kurt Z."/>
        </authorList>
    </citation>
    <scope>NUCLEOTIDE SEQUENCE</scope>
</reference>
<dbReference type="SUPFAM" id="SSF54001">
    <property type="entry name" value="Cysteine proteinases"/>
    <property type="match status" value="1"/>
</dbReference>
<dbReference type="Proteomes" id="UP001642409">
    <property type="component" value="Unassembled WGS sequence"/>
</dbReference>
<name>A0AA86PT45_9EUKA</name>
<evidence type="ECO:0000313" key="4">
    <source>
        <dbReference type="EMBL" id="CAL6094600.1"/>
    </source>
</evidence>
<comment type="caution">
    <text evidence="3">The sequence shown here is derived from an EMBL/GenBank/DDBJ whole genome shotgun (WGS) entry which is preliminary data.</text>
</comment>
<evidence type="ECO:0000259" key="2">
    <source>
        <dbReference type="SMART" id="SM00645"/>
    </source>
</evidence>
<evidence type="ECO:0000313" key="3">
    <source>
        <dbReference type="EMBL" id="CAI9945689.1"/>
    </source>
</evidence>
<dbReference type="EMBL" id="CAXDID020000468">
    <property type="protein sequence ID" value="CAL6094600.1"/>
    <property type="molecule type" value="Genomic_DNA"/>
</dbReference>
<dbReference type="InterPro" id="IPR038765">
    <property type="entry name" value="Papain-like_cys_pep_sf"/>
</dbReference>
<feature type="domain" description="Peptidase C1A papain C-terminal" evidence="2">
    <location>
        <begin position="62"/>
        <end position="281"/>
    </location>
</feature>
<comment type="similarity">
    <text evidence="1">Belongs to the peptidase C1 family.</text>
</comment>
<reference evidence="4 5" key="2">
    <citation type="submission" date="2024-07" db="EMBL/GenBank/DDBJ databases">
        <authorList>
            <person name="Akdeniz Z."/>
        </authorList>
    </citation>
    <scope>NUCLEOTIDE SEQUENCE [LARGE SCALE GENOMIC DNA]</scope>
</reference>
<dbReference type="AlphaFoldDB" id="A0AA86PT45"/>
<dbReference type="PANTHER" id="PTHR12411">
    <property type="entry name" value="CYSTEINE PROTEASE FAMILY C1-RELATED"/>
    <property type="match status" value="1"/>
</dbReference>
<dbReference type="EMBL" id="CATOUU010000748">
    <property type="protein sequence ID" value="CAI9945689.1"/>
    <property type="molecule type" value="Genomic_DNA"/>
</dbReference>
<gene>
    <name evidence="3" type="ORF">HINF_LOCUS33334</name>
    <name evidence="4" type="ORF">HINF_LOCUS67546</name>
</gene>
<sequence length="281" mass="31448">MITLAVSLSRVHNKSFLEMLKNIPDLTWTPGVSQYFLDESIQVSKSLRVNQFAQKTRYVGAPPSSFSWLQTKPSCLKVDNTQSCSADWAVSTISSLSDNRCISGKDSSRVAYSEQYMLSCDSQSKGCRGTDTMQNPQNFLKTTGVPTKKCVSYKSGSQGDTVKCPTACDDGSKLNMIKSQSFEDVCSGEESIRNALTKGTIQTQFDVYEDLMYYLSGIYKHVSGDKQGVLRVNFVGYGEEKGTKYWILRNSWGTSWGENGYFRIVRGTNECHIEHQCFLTE</sequence>
<dbReference type="Pfam" id="PF00112">
    <property type="entry name" value="Peptidase_C1"/>
    <property type="match status" value="1"/>
</dbReference>
<proteinExistence type="inferred from homology"/>
<dbReference type="PROSITE" id="PS00640">
    <property type="entry name" value="THIOL_PROTEASE_ASN"/>
    <property type="match status" value="1"/>
</dbReference>
<dbReference type="InterPro" id="IPR013128">
    <property type="entry name" value="Peptidase_C1A"/>
</dbReference>
<organism evidence="3">
    <name type="scientific">Hexamita inflata</name>
    <dbReference type="NCBI Taxonomy" id="28002"/>
    <lineage>
        <taxon>Eukaryota</taxon>
        <taxon>Metamonada</taxon>
        <taxon>Diplomonadida</taxon>
        <taxon>Hexamitidae</taxon>
        <taxon>Hexamitinae</taxon>
        <taxon>Hexamita</taxon>
    </lineage>
</organism>
<keyword evidence="5" id="KW-1185">Reference proteome</keyword>
<protein>
    <submittedName>
        <fullName evidence="3">Cathepsin B</fullName>
    </submittedName>
    <submittedName>
        <fullName evidence="4">Cathepsin_B</fullName>
    </submittedName>
</protein>
<dbReference type="SMART" id="SM00645">
    <property type="entry name" value="Pept_C1"/>
    <property type="match status" value="1"/>
</dbReference>
<dbReference type="InterPro" id="IPR025661">
    <property type="entry name" value="Pept_asp_AS"/>
</dbReference>
<evidence type="ECO:0000256" key="1">
    <source>
        <dbReference type="ARBA" id="ARBA00008455"/>
    </source>
</evidence>
<dbReference type="InterPro" id="IPR000668">
    <property type="entry name" value="Peptidase_C1A_C"/>
</dbReference>
<accession>A0AA86PT45</accession>
<dbReference type="Gene3D" id="3.90.70.10">
    <property type="entry name" value="Cysteine proteinases"/>
    <property type="match status" value="1"/>
</dbReference>
<dbReference type="GO" id="GO:0006508">
    <property type="term" value="P:proteolysis"/>
    <property type="evidence" value="ECO:0007669"/>
    <property type="project" value="InterPro"/>
</dbReference>
<dbReference type="GO" id="GO:0008234">
    <property type="term" value="F:cysteine-type peptidase activity"/>
    <property type="evidence" value="ECO:0007669"/>
    <property type="project" value="InterPro"/>
</dbReference>